<gene>
    <name evidence="1" type="ORF">W7K_11885</name>
</gene>
<dbReference type="EMBL" id="AJLO02000024">
    <property type="protein sequence ID" value="KOE99085.1"/>
    <property type="molecule type" value="Genomic_DNA"/>
</dbReference>
<dbReference type="OrthoDB" id="6050563at2"/>
<name>A0A0L8A9V9_9GAMM</name>
<evidence type="ECO:0000313" key="2">
    <source>
        <dbReference type="Proteomes" id="UP000036890"/>
    </source>
</evidence>
<dbReference type="AlphaFoldDB" id="A0A0L8A9V9"/>
<comment type="caution">
    <text evidence="1">The sequence shown here is derived from an EMBL/GenBank/DDBJ whole genome shotgun (WGS) entry which is preliminary data.</text>
</comment>
<dbReference type="Proteomes" id="UP000036890">
    <property type="component" value="Unassembled WGS sequence"/>
</dbReference>
<proteinExistence type="predicted"/>
<organism evidence="1 2">
    <name type="scientific">Stenotrophomonas geniculata N1</name>
    <dbReference type="NCBI Taxonomy" id="1167641"/>
    <lineage>
        <taxon>Bacteria</taxon>
        <taxon>Pseudomonadati</taxon>
        <taxon>Pseudomonadota</taxon>
        <taxon>Gammaproteobacteria</taxon>
        <taxon>Lysobacterales</taxon>
        <taxon>Lysobacteraceae</taxon>
        <taxon>Stenotrophomonas</taxon>
    </lineage>
</organism>
<reference evidence="1 2" key="1">
    <citation type="journal article" date="2012" name="J. Bacteriol.">
        <title>Genome sequence of a novel nicotine-degrading strain, Pseudomonas geniculata N1.</title>
        <authorList>
            <person name="Tang H."/>
            <person name="Yu H."/>
            <person name="Tai C."/>
            <person name="Huang K."/>
            <person name="Liu Y."/>
            <person name="Wang L."/>
            <person name="Yao Y."/>
            <person name="Wu G."/>
            <person name="Xu P."/>
        </authorList>
    </citation>
    <scope>NUCLEOTIDE SEQUENCE [LARGE SCALE GENOMIC DNA]</scope>
    <source>
        <strain evidence="1 2">N1</strain>
    </source>
</reference>
<dbReference type="RefSeq" id="WP_010483804.1">
    <property type="nucleotide sequence ID" value="NZ_AJLO02000024.1"/>
</dbReference>
<sequence>MTNRTTDHPRLHALIGNIAADVPEGFAREIECALQEQNLPVQSPTFFACLNAISAADADDGQPCGGLTLGASNHASLRRSMSGLSAVLDLLQAADRARAECGPDEQLGAFHTDGLIVAARQLVREAHHCLAEGHT</sequence>
<accession>A0A0L8A9V9</accession>
<protein>
    <submittedName>
        <fullName evidence="1">Uncharacterized protein</fullName>
    </submittedName>
</protein>
<evidence type="ECO:0000313" key="1">
    <source>
        <dbReference type="EMBL" id="KOE99085.1"/>
    </source>
</evidence>